<dbReference type="RefSeq" id="WP_272005666.1">
    <property type="nucleotide sequence ID" value="NZ_JAQNDN010000021.1"/>
</dbReference>
<evidence type="ECO:0000256" key="1">
    <source>
        <dbReference type="ARBA" id="ARBA00004370"/>
    </source>
</evidence>
<evidence type="ECO:0000256" key="2">
    <source>
        <dbReference type="ARBA" id="ARBA00023136"/>
    </source>
</evidence>
<gene>
    <name evidence="5" type="ORF">POL58_35525</name>
</gene>
<feature type="region of interest" description="Disordered" evidence="3">
    <location>
        <begin position="1"/>
        <end position="22"/>
    </location>
</feature>
<evidence type="ECO:0000313" key="5">
    <source>
        <dbReference type="EMBL" id="MDC0673118.1"/>
    </source>
</evidence>
<evidence type="ECO:0000256" key="3">
    <source>
        <dbReference type="SAM" id="MobiDB-lite"/>
    </source>
</evidence>
<feature type="region of interest" description="Disordered" evidence="3">
    <location>
        <begin position="63"/>
        <end position="85"/>
    </location>
</feature>
<comment type="caution">
    <text evidence="5">The sequence shown here is derived from an EMBL/GenBank/DDBJ whole genome shotgun (WGS) entry which is preliminary data.</text>
</comment>
<sequence>MQAPDAREGRRSRRSFPCRWSHGPAWGLVAAGVLPWTAAASPPATPAAASSAASRNSGASALTASAPASSTSSANSGASAPAAQERRSVTIAALEVRGTEQTPSARVVEILAGEGLRQGAALLWPEDARVQRARVRLLQTDAFERVTLRLRPIAGDPGSVTLTVEVEERSSLEVTDLYLGTSRFTPFRGGVQALERNFLGRGLHLGGGFIWGSLPRQVPRSRRQQAFRLHLAAPRLRGSRFGLAGTVYVTSASEPYRIAGRLEDPDPALFRTVDYGRIGGILGTTFNAGNRLVFGLDYRFERVGAQLPVDPTYTSPIGETTPIDLELLPGVHRLTSFNFGLNYDGRDEAARLGKGARVALDLQLSSPLVGSQYEYIKLVAGAAYSFRLPWGHWITPSVVAGQIAGRAPRFERFFAGDLSDWTPGRELGLIYTTRSPVDVFNTGMDRRVLGSLFARLDLEYVWPLFQRNRVRGIKAGYLMWSTGIFTFAGDSAERARWRAAGEWAAPIGFNANFGLRLETVVGALEFTVGNVLRRTPL</sequence>
<reference evidence="5 6" key="1">
    <citation type="submission" date="2022-11" db="EMBL/GenBank/DDBJ databases">
        <title>Minimal conservation of predation-associated metabolite biosynthetic gene clusters underscores biosynthetic potential of Myxococcota including descriptions for ten novel species: Archangium lansinium sp. nov., Myxococcus landrumus sp. nov., Nannocystis bai.</title>
        <authorList>
            <person name="Ahearne A."/>
            <person name="Stevens C."/>
            <person name="Dowd S."/>
        </authorList>
    </citation>
    <scope>NUCLEOTIDE SEQUENCE [LARGE SCALE GENOMIC DNA]</scope>
    <source>
        <strain evidence="5 6">NCELM</strain>
    </source>
</reference>
<keyword evidence="6" id="KW-1185">Reference proteome</keyword>
<dbReference type="InterPro" id="IPR000184">
    <property type="entry name" value="Bac_surfAg_D15"/>
</dbReference>
<dbReference type="Gene3D" id="2.40.160.50">
    <property type="entry name" value="membrane protein fhac: a member of the omp85/tpsb transporter family"/>
    <property type="match status" value="1"/>
</dbReference>
<evidence type="ECO:0000313" key="6">
    <source>
        <dbReference type="Proteomes" id="UP001217838"/>
    </source>
</evidence>
<proteinExistence type="predicted"/>
<dbReference type="InterPro" id="IPR034746">
    <property type="entry name" value="POTRA"/>
</dbReference>
<accession>A0ABT5BI81</accession>
<dbReference type="Proteomes" id="UP001217838">
    <property type="component" value="Unassembled WGS sequence"/>
</dbReference>
<dbReference type="Pfam" id="PF01103">
    <property type="entry name" value="Omp85"/>
    <property type="match status" value="1"/>
</dbReference>
<comment type="subcellular location">
    <subcellularLocation>
        <location evidence="1">Membrane</location>
    </subcellularLocation>
</comment>
<feature type="domain" description="POTRA" evidence="4">
    <location>
        <begin position="89"/>
        <end position="169"/>
    </location>
</feature>
<feature type="compositionally biased region" description="Low complexity" evidence="3">
    <location>
        <begin position="63"/>
        <end position="83"/>
    </location>
</feature>
<name>A0ABT5BI81_9BACT</name>
<dbReference type="PROSITE" id="PS51779">
    <property type="entry name" value="POTRA"/>
    <property type="match status" value="1"/>
</dbReference>
<dbReference type="Gene3D" id="3.10.20.310">
    <property type="entry name" value="membrane protein fhac"/>
    <property type="match status" value="1"/>
</dbReference>
<organism evidence="5 6">
    <name type="scientific">Nannocystis radixulma</name>
    <dbReference type="NCBI Taxonomy" id="2995305"/>
    <lineage>
        <taxon>Bacteria</taxon>
        <taxon>Pseudomonadati</taxon>
        <taxon>Myxococcota</taxon>
        <taxon>Polyangia</taxon>
        <taxon>Nannocystales</taxon>
        <taxon>Nannocystaceae</taxon>
        <taxon>Nannocystis</taxon>
    </lineage>
</organism>
<dbReference type="EMBL" id="JAQNDN010000021">
    <property type="protein sequence ID" value="MDC0673118.1"/>
    <property type="molecule type" value="Genomic_DNA"/>
</dbReference>
<keyword evidence="2" id="KW-0472">Membrane</keyword>
<protein>
    <submittedName>
        <fullName evidence="5">BamA/TamA family outer membrane protein</fullName>
    </submittedName>
</protein>
<evidence type="ECO:0000259" key="4">
    <source>
        <dbReference type="PROSITE" id="PS51779"/>
    </source>
</evidence>